<dbReference type="InterPro" id="IPR025121">
    <property type="entry name" value="GTPase_HflX_N"/>
</dbReference>
<evidence type="ECO:0000313" key="8">
    <source>
        <dbReference type="EMBL" id="VAX40188.1"/>
    </source>
</evidence>
<accession>A0A3B1DVP8</accession>
<keyword evidence="6" id="KW-0342">GTP-binding</keyword>
<dbReference type="Gene3D" id="3.40.50.300">
    <property type="entry name" value="P-loop containing nucleotide triphosphate hydrolases"/>
    <property type="match status" value="1"/>
</dbReference>
<dbReference type="Pfam" id="PF13167">
    <property type="entry name" value="GTP-bdg_N"/>
    <property type="match status" value="1"/>
</dbReference>
<dbReference type="InterPro" id="IPR030394">
    <property type="entry name" value="G_HFLX_dom"/>
</dbReference>
<keyword evidence="2" id="KW-0963">Cytoplasm</keyword>
<evidence type="ECO:0000256" key="5">
    <source>
        <dbReference type="ARBA" id="ARBA00022842"/>
    </source>
</evidence>
<keyword evidence="3" id="KW-0479">Metal-binding</keyword>
<evidence type="ECO:0000256" key="3">
    <source>
        <dbReference type="ARBA" id="ARBA00022723"/>
    </source>
</evidence>
<reference evidence="8" key="1">
    <citation type="submission" date="2018-06" db="EMBL/GenBank/DDBJ databases">
        <authorList>
            <person name="Zhirakovskaya E."/>
        </authorList>
    </citation>
    <scope>NUCLEOTIDE SEQUENCE</scope>
</reference>
<dbReference type="FunFam" id="3.40.50.11060:FF:000001">
    <property type="entry name" value="GTPase HflX"/>
    <property type="match status" value="1"/>
</dbReference>
<sequence length="471" mass="51818">MAAGRERTTIDVKAERAVVAAVRLPESRFDPADPFGELTALTEQAGAQVVGELVQRLDRPIAGTYMGVGKLDELRGLCERLDASVVIFDHDLSPKQISNIEKATNCKVLDRSELILDIFASRATTHAAKIQVELAQLEYTYPRLRAMWDHLERIVGGSPAGVGTRGPGEQQLETDRRLVQKRKIILQNELATIQARKRREVRSRNVDHFTVGLVGYTNAGKSTLFNTLTAGGAYADDRLFATLMTRTRDWDLGGGLKVMLSDTVGFVRDLPHNLVASFRATLEEATHADVLLILLDLSDPAAEMHLETVHATLDELFKEVRRVEKRLGDGQAPTPEPRRVLLLNKIDRLEDNAELLVWMQNHPDAIPVSALPGPDGGLLQGGLAIQDLIRDAARGEVRELAITIPLTDSKTIHTIENRGEVLDRAYDTPGAVTLTARIGTRQLDQLRSAGAKFTVAGDQPQTPRDGWGLRT</sequence>
<dbReference type="GO" id="GO:0005525">
    <property type="term" value="F:GTP binding"/>
    <property type="evidence" value="ECO:0007669"/>
    <property type="project" value="UniProtKB-KW"/>
</dbReference>
<dbReference type="InterPro" id="IPR032305">
    <property type="entry name" value="GTP-bd_M"/>
</dbReference>
<dbReference type="GO" id="GO:0005737">
    <property type="term" value="C:cytoplasm"/>
    <property type="evidence" value="ECO:0007669"/>
    <property type="project" value="UniProtKB-SubCell"/>
</dbReference>
<evidence type="ECO:0000256" key="6">
    <source>
        <dbReference type="ARBA" id="ARBA00023134"/>
    </source>
</evidence>
<dbReference type="Gene3D" id="3.40.50.11060">
    <property type="entry name" value="GTPase HflX, N-terminal domain"/>
    <property type="match status" value="1"/>
</dbReference>
<dbReference type="Pfam" id="PF01926">
    <property type="entry name" value="MMR_HSR1"/>
    <property type="match status" value="1"/>
</dbReference>
<comment type="subcellular location">
    <subcellularLocation>
        <location evidence="1">Cytoplasm</location>
    </subcellularLocation>
</comment>
<dbReference type="AlphaFoldDB" id="A0A3B1DVP8"/>
<name>A0A3B1DVP8_9ZZZZ</name>
<dbReference type="NCBIfam" id="TIGR03156">
    <property type="entry name" value="GTP_HflX"/>
    <property type="match status" value="1"/>
</dbReference>
<protein>
    <submittedName>
        <fullName evidence="8">Ribosome LSU-associated GTP-binding protein HflX</fullName>
    </submittedName>
</protein>
<organism evidence="8">
    <name type="scientific">hydrothermal vent metagenome</name>
    <dbReference type="NCBI Taxonomy" id="652676"/>
    <lineage>
        <taxon>unclassified sequences</taxon>
        <taxon>metagenomes</taxon>
        <taxon>ecological metagenomes</taxon>
    </lineage>
</organism>
<dbReference type="HAMAP" id="MF_00900">
    <property type="entry name" value="GTPase_HflX"/>
    <property type="match status" value="1"/>
</dbReference>
<proteinExistence type="inferred from homology"/>
<evidence type="ECO:0000259" key="7">
    <source>
        <dbReference type="PROSITE" id="PS51705"/>
    </source>
</evidence>
<dbReference type="SUPFAM" id="SSF52540">
    <property type="entry name" value="P-loop containing nucleoside triphosphate hydrolases"/>
    <property type="match status" value="1"/>
</dbReference>
<evidence type="ECO:0000256" key="2">
    <source>
        <dbReference type="ARBA" id="ARBA00022490"/>
    </source>
</evidence>
<dbReference type="PIRSF" id="PIRSF006809">
    <property type="entry name" value="GTP-binding_hflX_prd"/>
    <property type="match status" value="1"/>
</dbReference>
<keyword evidence="5" id="KW-0460">Magnesium</keyword>
<dbReference type="EMBL" id="UOGK01000349">
    <property type="protein sequence ID" value="VAX40188.1"/>
    <property type="molecule type" value="Genomic_DNA"/>
</dbReference>
<dbReference type="PANTHER" id="PTHR10229:SF0">
    <property type="entry name" value="GTP-BINDING PROTEIN 6-RELATED"/>
    <property type="match status" value="1"/>
</dbReference>
<dbReference type="GO" id="GO:0043022">
    <property type="term" value="F:ribosome binding"/>
    <property type="evidence" value="ECO:0007669"/>
    <property type="project" value="TreeGrafter"/>
</dbReference>
<dbReference type="Pfam" id="PF16360">
    <property type="entry name" value="GTP-bdg_M"/>
    <property type="match status" value="1"/>
</dbReference>
<dbReference type="InterPro" id="IPR027417">
    <property type="entry name" value="P-loop_NTPase"/>
</dbReference>
<dbReference type="GO" id="GO:0046872">
    <property type="term" value="F:metal ion binding"/>
    <property type="evidence" value="ECO:0007669"/>
    <property type="project" value="UniProtKB-KW"/>
</dbReference>
<dbReference type="Gene3D" id="6.10.250.2860">
    <property type="match status" value="1"/>
</dbReference>
<dbReference type="CDD" id="cd01878">
    <property type="entry name" value="HflX"/>
    <property type="match status" value="1"/>
</dbReference>
<feature type="domain" description="Hflx-type G" evidence="7">
    <location>
        <begin position="209"/>
        <end position="397"/>
    </location>
</feature>
<dbReference type="InterPro" id="IPR042108">
    <property type="entry name" value="GTPase_HflX_N_sf"/>
</dbReference>
<dbReference type="PRINTS" id="PR00326">
    <property type="entry name" value="GTP1OBG"/>
</dbReference>
<dbReference type="InterPro" id="IPR016496">
    <property type="entry name" value="GTPase_HflX"/>
</dbReference>
<dbReference type="PANTHER" id="PTHR10229">
    <property type="entry name" value="GTP-BINDING PROTEIN HFLX"/>
    <property type="match status" value="1"/>
</dbReference>
<dbReference type="InterPro" id="IPR006073">
    <property type="entry name" value="GTP-bd"/>
</dbReference>
<evidence type="ECO:0000256" key="4">
    <source>
        <dbReference type="ARBA" id="ARBA00022741"/>
    </source>
</evidence>
<gene>
    <name evidence="8" type="ORF">MNBD_PLANCTO03-1774</name>
</gene>
<keyword evidence="4" id="KW-0547">Nucleotide-binding</keyword>
<evidence type="ECO:0000256" key="1">
    <source>
        <dbReference type="ARBA" id="ARBA00004496"/>
    </source>
</evidence>
<dbReference type="PROSITE" id="PS51705">
    <property type="entry name" value="G_HFLX"/>
    <property type="match status" value="1"/>
</dbReference>